<sequence>MGADGYPGALWACACGTTDDHPWRTWCRGCGKAAPRTSSVVTYQWQQNKRKRTPNQQGKQQGQRQTQWWTQPRAQGWWTQPGEWPALAAAPRPRAAAQAPAANHVEDLARLCEKLHKEGVVDQEVLAAVQGAKAKAAQAAEAAKPDKGLDDQLRAVQCKITHKERTVARAAEHVEETRKELADAQANFKAAEQAAQERADELRALTEKRVVLLQQMSAKASEITDRAKEDSEFMQAYNELKDAQWKARESERALREKYKDHFASVPAPGGPLAEPEATDPMDLDAEAQEKFFEDWCKGVGIDKDVMAQNMGDNLSVADRVRKLCERYLWVILERKSQPPGAPARRKRRRGKLSKGIEIYTANCNTWAKGIAFVDEYITKPSCILGEEHRLDDKWKEEVQAATCKRAWAIAMAPSATGARGGRSAGTYIAVPKSIGLTYAYGQQERVCSPTGTRGRICAARCPLWGTGGVLLVSAYMWTGEGLSERSLQILDRIGELIEMHAVPWILGMAVQMDTRTLHESGWLQAERVGDSEVTPHWPVQMRCLKQPREAKVLRFIKPGRRGRSTTRADLTMGDLDNYWRQVSRTAEEELMGICQIPEEERPRYRGRGDAPKTVLTPLLGPKARDGAGQAVGATAWRWAANKIGSHIYVAQAARAKRPDPIRVAWLRECLNKALHRGRHRLRQLRATGQWLDHLLFDVEHWRLREDGAEERLTAVMEIRRWLLKQANKIVSAVAQERAKAWRGRLKDGSKGAAGFLHRMARWRHAERPPAPIANYKKDEIELLDGQTLVDGHAHQWYQLWASHGADSRGEHDRPWEGRVFPAPLVRVLADRFREAARLFKTRIGIGPDWWHPRWWTWLSSEGIQALVDLAEYILRHLHWPTQVELLAYFLVPKPHEDGRRPLVLLCSLVRVVETLMADEYRKWEEIVARPYDWASRGKGAEGAMWDLMLRDESCPEDHINAAVVKDLSKAFEHVTMRRLWEHGRKLEMPEQVLHFMISIFTMERVVTLDGMVASTRMRTWSAAAAGSRGGIRALKCFTIILLDMVNARCVKLYVDDATLHLQGEREAVVHEAKGSAMASLCRFTTHKNGVTKKGKSYVYTADKQAKAKFKLWAKDWGLEIQDEGVQLGVDFTGGVVAQRRPKQRERVGVMVTRGTKLSILKKQGASFGTVVWSRAMDEDAMVAAWRKASARLATTGTVAWSAVRDPAEAVLRTLRDLGWSWPAPWTLLTPAGDQVSLHTVAPKTVRYKLERAIERRVRAKCATEKGIAEEVQMSFLEPVRALLKKRRWAAHQGAIKAYVGQDYCTQAKLQQRGTVADGMCQQRRRALGTQRHRFGRCEAHEESRAKLADKHAGIAQRMAGSGESLQLNCGLVAHPIHDVEGDTQIEQYHSVNAEGDDVSEDDVGPFISGVCFTDGSGKGATTLKGYGWGYMWFEEPAGEGQCTALGGACGSLPGVRADLSVGRAELQAI</sequence>
<reference evidence="3" key="1">
    <citation type="submission" date="2023-10" db="EMBL/GenBank/DDBJ databases">
        <authorList>
            <person name="Chen Y."/>
            <person name="Shah S."/>
            <person name="Dougan E. K."/>
            <person name="Thang M."/>
            <person name="Chan C."/>
        </authorList>
    </citation>
    <scope>NUCLEOTIDE SEQUENCE [LARGE SCALE GENOMIC DNA]</scope>
</reference>
<keyword evidence="4" id="KW-1185">Reference proteome</keyword>
<organism evidence="3 4">
    <name type="scientific">Prorocentrum cordatum</name>
    <dbReference type="NCBI Taxonomy" id="2364126"/>
    <lineage>
        <taxon>Eukaryota</taxon>
        <taxon>Sar</taxon>
        <taxon>Alveolata</taxon>
        <taxon>Dinophyceae</taxon>
        <taxon>Prorocentrales</taxon>
        <taxon>Prorocentraceae</taxon>
        <taxon>Prorocentrum</taxon>
    </lineage>
</organism>
<proteinExistence type="predicted"/>
<feature type="compositionally biased region" description="Low complexity" evidence="2">
    <location>
        <begin position="56"/>
        <end position="71"/>
    </location>
</feature>
<evidence type="ECO:0000313" key="3">
    <source>
        <dbReference type="EMBL" id="CAK0860163.1"/>
    </source>
</evidence>
<comment type="caution">
    <text evidence="3">The sequence shown here is derived from an EMBL/GenBank/DDBJ whole genome shotgun (WGS) entry which is preliminary data.</text>
</comment>
<protein>
    <recommendedName>
        <fullName evidence="5">Reverse transcriptase domain-containing protein</fullName>
    </recommendedName>
</protein>
<dbReference type="EMBL" id="CAUYUJ010015952">
    <property type="protein sequence ID" value="CAK0860163.1"/>
    <property type="molecule type" value="Genomic_DNA"/>
</dbReference>
<evidence type="ECO:0000313" key="4">
    <source>
        <dbReference type="Proteomes" id="UP001189429"/>
    </source>
</evidence>
<evidence type="ECO:0000256" key="1">
    <source>
        <dbReference type="SAM" id="Coils"/>
    </source>
</evidence>
<accession>A0ABN9UK22</accession>
<evidence type="ECO:0008006" key="5">
    <source>
        <dbReference type="Google" id="ProtNLM"/>
    </source>
</evidence>
<feature type="coiled-coil region" evidence="1">
    <location>
        <begin position="167"/>
        <end position="208"/>
    </location>
</feature>
<keyword evidence="1" id="KW-0175">Coiled coil</keyword>
<evidence type="ECO:0000256" key="2">
    <source>
        <dbReference type="SAM" id="MobiDB-lite"/>
    </source>
</evidence>
<gene>
    <name evidence="3" type="ORF">PCOR1329_LOCUS49218</name>
</gene>
<dbReference type="Proteomes" id="UP001189429">
    <property type="component" value="Unassembled WGS sequence"/>
</dbReference>
<feature type="region of interest" description="Disordered" evidence="2">
    <location>
        <begin position="46"/>
        <end position="71"/>
    </location>
</feature>
<name>A0ABN9UK22_9DINO</name>